<dbReference type="EMBL" id="JBBWWQ010000018">
    <property type="protein sequence ID" value="KAK8921065.1"/>
    <property type="molecule type" value="Genomic_DNA"/>
</dbReference>
<reference evidence="2 3" key="1">
    <citation type="journal article" date="2022" name="Nat. Plants">
        <title>Genomes of leafy and leafless Platanthera orchids illuminate the evolution of mycoheterotrophy.</title>
        <authorList>
            <person name="Li M.H."/>
            <person name="Liu K.W."/>
            <person name="Li Z."/>
            <person name="Lu H.C."/>
            <person name="Ye Q.L."/>
            <person name="Zhang D."/>
            <person name="Wang J.Y."/>
            <person name="Li Y.F."/>
            <person name="Zhong Z.M."/>
            <person name="Liu X."/>
            <person name="Yu X."/>
            <person name="Liu D.K."/>
            <person name="Tu X.D."/>
            <person name="Liu B."/>
            <person name="Hao Y."/>
            <person name="Liao X.Y."/>
            <person name="Jiang Y.T."/>
            <person name="Sun W.H."/>
            <person name="Chen J."/>
            <person name="Chen Y.Q."/>
            <person name="Ai Y."/>
            <person name="Zhai J.W."/>
            <person name="Wu S.S."/>
            <person name="Zhou Z."/>
            <person name="Hsiao Y.Y."/>
            <person name="Wu W.L."/>
            <person name="Chen Y.Y."/>
            <person name="Lin Y.F."/>
            <person name="Hsu J.L."/>
            <person name="Li C.Y."/>
            <person name="Wang Z.W."/>
            <person name="Zhao X."/>
            <person name="Zhong W.Y."/>
            <person name="Ma X.K."/>
            <person name="Ma L."/>
            <person name="Huang J."/>
            <person name="Chen G.Z."/>
            <person name="Huang M.Z."/>
            <person name="Huang L."/>
            <person name="Peng D.H."/>
            <person name="Luo Y.B."/>
            <person name="Zou S.Q."/>
            <person name="Chen S.P."/>
            <person name="Lan S."/>
            <person name="Tsai W.C."/>
            <person name="Van de Peer Y."/>
            <person name="Liu Z.J."/>
        </authorList>
    </citation>
    <scope>NUCLEOTIDE SEQUENCE [LARGE SCALE GENOMIC DNA]</scope>
    <source>
        <strain evidence="2">Lor287</strain>
    </source>
</reference>
<evidence type="ECO:0000313" key="2">
    <source>
        <dbReference type="EMBL" id="KAK8921065.1"/>
    </source>
</evidence>
<sequence>MPGNIQVTVLELVDLPSPPPLSSLSLKVFMGKREYYNAGGGELSFPMMSLRENLIVVLYDAAEEILRTEVITRLLIEKGFWDTFFPLKDGGSLHMKLQFSLTAEDRKRIHEMRDSALKNRRIKKSMTKHRRSLSDNRIGNTVTKTISESVTDEILLGHSELTNPGVGPYLGQREKFLATGIATGGSPRSALAGERPTGNLKFAQIMSKSFSSGMLSQVSSEEKFKLVEPFFLKKNCEAQNVIPTINYRVLVNKDLEIDKSICKLKIGFEEIKFSKSTSSHTDPPYSAPSNSYMTIDNVDKTVDTGRSTILVVSAGTSGVRKDFATDNVEKGSSTRPTLLNRKAVGEMEKLNIMHKEGGSFDINEASGIFLSRYPSHSAELRAPRVDISTVGKHSDSIDMRGDRNTNFSGGVNRKREVLDVNKNKNEQVGLRGKSFPLHSIFDGSEMIEHPYQCSSLVEVARRGSDESTSQNSSNKWDASDEPSNAGNKHNSRNNSGDGNASSSEEVDRRTRTLGANESNDEERSLRDNSLTLDKLLDDSEKFELPYQHGSSVEVARTVNDNIMSLIPSYEPAFPGSSYEKAGQLNYCYSSVCHIGLLGTWTPRHLCITTGNNLLRDFAESFTVSVETGLIENSSTREADAKILKTIPICSSLGHQVPSSQVWI</sequence>
<dbReference type="AlphaFoldDB" id="A0AAP0AZ91"/>
<accession>A0AAP0AZ91</accession>
<organism evidence="2 3">
    <name type="scientific">Platanthera zijinensis</name>
    <dbReference type="NCBI Taxonomy" id="2320716"/>
    <lineage>
        <taxon>Eukaryota</taxon>
        <taxon>Viridiplantae</taxon>
        <taxon>Streptophyta</taxon>
        <taxon>Embryophyta</taxon>
        <taxon>Tracheophyta</taxon>
        <taxon>Spermatophyta</taxon>
        <taxon>Magnoliopsida</taxon>
        <taxon>Liliopsida</taxon>
        <taxon>Asparagales</taxon>
        <taxon>Orchidaceae</taxon>
        <taxon>Orchidoideae</taxon>
        <taxon>Orchideae</taxon>
        <taxon>Orchidinae</taxon>
        <taxon>Platanthera</taxon>
    </lineage>
</organism>
<comment type="caution">
    <text evidence="2">The sequence shown here is derived from an EMBL/GenBank/DDBJ whole genome shotgun (WGS) entry which is preliminary data.</text>
</comment>
<dbReference type="PANTHER" id="PTHR36810">
    <property type="entry name" value="BNACNNG47150D PROTEIN"/>
    <property type="match status" value="1"/>
</dbReference>
<protein>
    <submittedName>
        <fullName evidence="2">Uncharacterized protein</fullName>
    </submittedName>
</protein>
<dbReference type="Proteomes" id="UP001418222">
    <property type="component" value="Unassembled WGS sequence"/>
</dbReference>
<feature type="region of interest" description="Disordered" evidence="1">
    <location>
        <begin position="460"/>
        <end position="526"/>
    </location>
</feature>
<dbReference type="PANTHER" id="PTHR36810:SF1">
    <property type="entry name" value="OS05G0232200 PROTEIN"/>
    <property type="match status" value="1"/>
</dbReference>
<feature type="compositionally biased region" description="Polar residues" evidence="1">
    <location>
        <begin position="466"/>
        <end position="503"/>
    </location>
</feature>
<proteinExistence type="predicted"/>
<gene>
    <name evidence="2" type="ORF">KSP39_PZI019903</name>
</gene>
<evidence type="ECO:0000256" key="1">
    <source>
        <dbReference type="SAM" id="MobiDB-lite"/>
    </source>
</evidence>
<keyword evidence="3" id="KW-1185">Reference proteome</keyword>
<evidence type="ECO:0000313" key="3">
    <source>
        <dbReference type="Proteomes" id="UP001418222"/>
    </source>
</evidence>
<name>A0AAP0AZ91_9ASPA</name>